<dbReference type="InterPro" id="IPR009492">
    <property type="entry name" value="TniQ"/>
</dbReference>
<name>A0ABD6X120_PHODM</name>
<dbReference type="Pfam" id="PF15978">
    <property type="entry name" value="TnsD"/>
    <property type="match status" value="1"/>
</dbReference>
<evidence type="ECO:0000313" key="3">
    <source>
        <dbReference type="EMBL" id="PSU15822.1"/>
    </source>
</evidence>
<accession>A0ABD6X120</accession>
<sequence>MQLPKALLGESLHSRICRGLSYTGYTKQQYLEFLFGSVRASIHPYLALGVKDIALATGEDAVMLLQHQTLNPLFAFLLPIYSRKILCTSTSSIEMFRACQLSAFREKEVPCAKFCPLCAQEDLREYGFSYWRLASQISGVEACSKHSVWLHHQPLPSREHIEQAYLPMSKQSVDSTPLAADFALFCEKTLTQIQDSSLTRIDYKICLNELGFVTREGQIRRQKLCRALYQLCLETLPENSIWRPQFEDDYSFWANIVHNNYNQPPFKHLLLRYYISLQVNTKKPIIEFPVASRHSKQSKEQQCIELLRKGFSMVATSRAIGKSRCYVKSVALRHDIPVNLKPKVLTPEVKRKIIVLARKGFHRNAIAQRFELSAGSVEMVISSEEGLVEWRKQCKSQSTCRRYKIEIVRYVTAHPKATKQQLKQSCEAAFFWLYTHEKKWLNSVSPNPIPTAPSPKVDWSTRDRQLYEQLRMLLDNYPIIPSRTELERMLGVNGLLTSKKEKLPRTTSFIKEKYRQN</sequence>
<proteinExistence type="predicted"/>
<dbReference type="Pfam" id="PF06527">
    <property type="entry name" value="TniQ"/>
    <property type="match status" value="1"/>
</dbReference>
<protein>
    <submittedName>
        <fullName evidence="3">Transposase</fullName>
    </submittedName>
</protein>
<feature type="domain" description="TniQ" evidence="1">
    <location>
        <begin position="4"/>
        <end position="149"/>
    </location>
</feature>
<dbReference type="RefSeq" id="WP_065170738.1">
    <property type="nucleotide sequence ID" value="NZ_LZFH01000004.1"/>
</dbReference>
<gene>
    <name evidence="3" type="ORF">CTM90_15155</name>
</gene>
<dbReference type="AlphaFoldDB" id="A0ABD6X120"/>
<evidence type="ECO:0000313" key="4">
    <source>
        <dbReference type="Proteomes" id="UP000241404"/>
    </source>
</evidence>
<feature type="domain" description="Transposon Tn7 transposition protein TnsD C-terminal" evidence="2">
    <location>
        <begin position="198"/>
        <end position="510"/>
    </location>
</feature>
<dbReference type="InterPro" id="IPR032750">
    <property type="entry name" value="TnsD_C"/>
</dbReference>
<organism evidence="3 4">
    <name type="scientific">Photobacterium damselae</name>
    <dbReference type="NCBI Taxonomy" id="38293"/>
    <lineage>
        <taxon>Bacteria</taxon>
        <taxon>Pseudomonadati</taxon>
        <taxon>Pseudomonadota</taxon>
        <taxon>Gammaproteobacteria</taxon>
        <taxon>Vibrionales</taxon>
        <taxon>Vibrionaceae</taxon>
        <taxon>Photobacterium</taxon>
    </lineage>
</organism>
<comment type="caution">
    <text evidence="3">The sequence shown here is derived from an EMBL/GenBank/DDBJ whole genome shotgun (WGS) entry which is preliminary data.</text>
</comment>
<evidence type="ECO:0000259" key="1">
    <source>
        <dbReference type="Pfam" id="PF06527"/>
    </source>
</evidence>
<reference evidence="3 4" key="1">
    <citation type="submission" date="2018-03" db="EMBL/GenBank/DDBJ databases">
        <title>Whole genome sequencing of Histamine producing bacteria.</title>
        <authorList>
            <person name="Butler K."/>
        </authorList>
    </citation>
    <scope>NUCLEOTIDE SEQUENCE [LARGE SCALE GENOMIC DNA]</scope>
    <source>
        <strain evidence="3 4">BT-6</strain>
    </source>
</reference>
<evidence type="ECO:0000259" key="2">
    <source>
        <dbReference type="Pfam" id="PF15978"/>
    </source>
</evidence>
<dbReference type="Proteomes" id="UP000241404">
    <property type="component" value="Unassembled WGS sequence"/>
</dbReference>
<dbReference type="EMBL" id="PYMM01000011">
    <property type="protein sequence ID" value="PSU15822.1"/>
    <property type="molecule type" value="Genomic_DNA"/>
</dbReference>